<protein>
    <recommendedName>
        <fullName evidence="6">Kinesin-like protein</fullName>
    </recommendedName>
</protein>
<keyword evidence="11" id="KW-1185">Reference proteome</keyword>
<dbReference type="Pfam" id="PF00225">
    <property type="entry name" value="Kinesin"/>
    <property type="match status" value="1"/>
</dbReference>
<dbReference type="OrthoDB" id="3176171at2759"/>
<dbReference type="PROSITE" id="PS50067">
    <property type="entry name" value="KINESIN_MOTOR_2"/>
    <property type="match status" value="1"/>
</dbReference>
<evidence type="ECO:0000256" key="6">
    <source>
        <dbReference type="RuleBase" id="RU000394"/>
    </source>
</evidence>
<gene>
    <name evidence="10" type="ORF">SPHA_27897</name>
</gene>
<keyword evidence="4" id="KW-0206">Cytoskeleton</keyword>
<comment type="similarity">
    <text evidence="5 6">Belongs to the TRAFAC class myosin-kinesin ATPase superfamily. Kinesin family.</text>
</comment>
<feature type="compositionally biased region" description="Polar residues" evidence="8">
    <location>
        <begin position="856"/>
        <end position="865"/>
    </location>
</feature>
<dbReference type="GO" id="GO:0003777">
    <property type="term" value="F:microtubule motor activity"/>
    <property type="evidence" value="ECO:0007669"/>
    <property type="project" value="InterPro"/>
</dbReference>
<dbReference type="GO" id="GO:0005874">
    <property type="term" value="C:microtubule"/>
    <property type="evidence" value="ECO:0007669"/>
    <property type="project" value="UniProtKB-KW"/>
</dbReference>
<dbReference type="InterPro" id="IPR019821">
    <property type="entry name" value="Kinesin_motor_CS"/>
</dbReference>
<dbReference type="EMBL" id="CAHIKZ030001096">
    <property type="protein sequence ID" value="CAE1252261.1"/>
    <property type="molecule type" value="Genomic_DNA"/>
</dbReference>
<accession>A0A812C3Z2</accession>
<evidence type="ECO:0000256" key="7">
    <source>
        <dbReference type="SAM" id="Coils"/>
    </source>
</evidence>
<evidence type="ECO:0000256" key="8">
    <source>
        <dbReference type="SAM" id="MobiDB-lite"/>
    </source>
</evidence>
<keyword evidence="7" id="KW-0175">Coiled coil</keyword>
<evidence type="ECO:0000256" key="4">
    <source>
        <dbReference type="ARBA" id="ARBA00023212"/>
    </source>
</evidence>
<dbReference type="SUPFAM" id="SSF52540">
    <property type="entry name" value="P-loop containing nucleoside triphosphate hydrolases"/>
    <property type="match status" value="1"/>
</dbReference>
<feature type="region of interest" description="Disordered" evidence="8">
    <location>
        <begin position="825"/>
        <end position="865"/>
    </location>
</feature>
<reference evidence="10" key="1">
    <citation type="submission" date="2021-01" db="EMBL/GenBank/DDBJ databases">
        <authorList>
            <person name="Li R."/>
            <person name="Bekaert M."/>
        </authorList>
    </citation>
    <scope>NUCLEOTIDE SEQUENCE</scope>
    <source>
        <strain evidence="10">Farmed</strain>
    </source>
</reference>
<proteinExistence type="inferred from homology"/>
<organism evidence="10 11">
    <name type="scientific">Acanthosepion pharaonis</name>
    <name type="common">Pharaoh cuttlefish</name>
    <name type="synonym">Sepia pharaonis</name>
    <dbReference type="NCBI Taxonomy" id="158019"/>
    <lineage>
        <taxon>Eukaryota</taxon>
        <taxon>Metazoa</taxon>
        <taxon>Spiralia</taxon>
        <taxon>Lophotrochozoa</taxon>
        <taxon>Mollusca</taxon>
        <taxon>Cephalopoda</taxon>
        <taxon>Coleoidea</taxon>
        <taxon>Decapodiformes</taxon>
        <taxon>Sepiida</taxon>
        <taxon>Sepiina</taxon>
        <taxon>Sepiidae</taxon>
        <taxon>Acanthosepion</taxon>
    </lineage>
</organism>
<dbReference type="PRINTS" id="PR00380">
    <property type="entry name" value="KINESINHEAVY"/>
</dbReference>
<dbReference type="PANTHER" id="PTHR47968">
    <property type="entry name" value="CENTROMERE PROTEIN E"/>
    <property type="match status" value="1"/>
</dbReference>
<dbReference type="GO" id="GO:0007018">
    <property type="term" value="P:microtubule-based movement"/>
    <property type="evidence" value="ECO:0007669"/>
    <property type="project" value="InterPro"/>
</dbReference>
<dbReference type="Gene3D" id="3.40.850.10">
    <property type="entry name" value="Kinesin motor domain"/>
    <property type="match status" value="1"/>
</dbReference>
<keyword evidence="6" id="KW-0493">Microtubule</keyword>
<feature type="binding site" evidence="5">
    <location>
        <begin position="29"/>
        <end position="36"/>
    </location>
    <ligand>
        <name>ATP</name>
        <dbReference type="ChEBI" id="CHEBI:30616"/>
    </ligand>
</feature>
<comment type="subcellular location">
    <subcellularLocation>
        <location evidence="1">Cytoplasm</location>
        <location evidence="1">Cytoskeleton</location>
    </subcellularLocation>
</comment>
<dbReference type="InterPro" id="IPR027640">
    <property type="entry name" value="Kinesin-like_fam"/>
</dbReference>
<dbReference type="SMART" id="SM00129">
    <property type="entry name" value="KISc"/>
    <property type="match status" value="1"/>
</dbReference>
<dbReference type="AlphaFoldDB" id="A0A812C3Z2"/>
<dbReference type="PANTHER" id="PTHR47968:SF65">
    <property type="entry name" value="KINESIN MOTOR DOMAIN-CONTAINING PROTEIN"/>
    <property type="match status" value="1"/>
</dbReference>
<evidence type="ECO:0000313" key="10">
    <source>
        <dbReference type="EMBL" id="CAE1252261.1"/>
    </source>
</evidence>
<evidence type="ECO:0000256" key="3">
    <source>
        <dbReference type="ARBA" id="ARBA00022840"/>
    </source>
</evidence>
<dbReference type="InterPro" id="IPR001752">
    <property type="entry name" value="Kinesin_motor_dom"/>
</dbReference>
<dbReference type="PROSITE" id="PS00411">
    <property type="entry name" value="KINESIN_MOTOR_1"/>
    <property type="match status" value="1"/>
</dbReference>
<keyword evidence="3 5" id="KW-0067">ATP-binding</keyword>
<evidence type="ECO:0000259" key="9">
    <source>
        <dbReference type="PROSITE" id="PS50067"/>
    </source>
</evidence>
<keyword evidence="2 5" id="KW-0547">Nucleotide-binding</keyword>
<sequence length="865" mass="97466">MNVDLYEHTSKSILDGLLNGYNCSVFAYGATGAGKTYTMLGTNDQPGITFLTLMDLYQRIEAIKSEKVCEVAVSYLEVYNEQIKDLLNGKCQLPIREDPKAGVVIPGLSLHKPQNEQDLLYMLYNGNKNRTQHPTDANAESSRSHAVFQVFIRQSDRTANLVTSVHIAKLCLVDLAGSERGTVTKNSSSRKREGANINRSLLALGNVINMLADNKVKAHIPYRDSKLTRLLKDSIGGNCRTVMIAAISPSAKSYEDTYNTLKYADRAKHIRADLKKNIMNVKSHFSKYGKIIESLRQEVSELKLKLQNFESTENQKVIDIPQLQSIEESKRLQEVLYNIFVHRKSVRKEILEYESILRTTEWKIFSKKQCLNKVNWVYDYNCLECQSKKEKGRRMIEISQKRIKSIEDKIEASQKNFANNEEQLQRWKAEKDLISGEMSQSLDVNLRAHHLEVELADNQRFNKHLKKVISLQDRDSRIKDKTINNLTKTMKRFYSVIKNNGLLTSGIQQDYNQVIEQILGDKEITWADENQDDDNSNINGITLEKITHFPVLNSVSHSQSLDVNVKKRRDSLTPILSRAKNFLDSTEDAKIGCAYIEDSCTPIMSKSTPRVINNFPSQRNEMSKFSSNVEGLQLQVESQVSSKVSNLSDSEFDLKCKNTKKEITFSPCLKSPNVSVCQTPKTNNNGNVGQAIFQNDCSMKETVTYPLVEKKVLFEQIPLTSINNKPNHTPSSQILSPADLPSTRNEAHLLLVGGGTITKTQPSIELGLLPTCKVKPVISVRSPAAKENRKTLHRQGVPSMCNRKISTGSKKAPSRNLTRTQLMTASTGNNRFLSKLPSLGAEDAPSSRKSRRVLFSSKSASDFRS</sequence>
<dbReference type="InterPro" id="IPR036961">
    <property type="entry name" value="Kinesin_motor_dom_sf"/>
</dbReference>
<evidence type="ECO:0000256" key="2">
    <source>
        <dbReference type="ARBA" id="ARBA00022741"/>
    </source>
</evidence>
<keyword evidence="5 6" id="KW-0505">Motor protein</keyword>
<feature type="coiled-coil region" evidence="7">
    <location>
        <begin position="396"/>
        <end position="430"/>
    </location>
</feature>
<evidence type="ECO:0000313" key="11">
    <source>
        <dbReference type="Proteomes" id="UP000597762"/>
    </source>
</evidence>
<feature type="domain" description="Kinesin motor" evidence="9">
    <location>
        <begin position="1"/>
        <end position="270"/>
    </location>
</feature>
<dbReference type="GO" id="GO:0008017">
    <property type="term" value="F:microtubule binding"/>
    <property type="evidence" value="ECO:0007669"/>
    <property type="project" value="InterPro"/>
</dbReference>
<dbReference type="Proteomes" id="UP000597762">
    <property type="component" value="Unassembled WGS sequence"/>
</dbReference>
<dbReference type="GO" id="GO:0005524">
    <property type="term" value="F:ATP binding"/>
    <property type="evidence" value="ECO:0007669"/>
    <property type="project" value="UniProtKB-UniRule"/>
</dbReference>
<evidence type="ECO:0000256" key="5">
    <source>
        <dbReference type="PROSITE-ProRule" id="PRU00283"/>
    </source>
</evidence>
<dbReference type="InterPro" id="IPR027417">
    <property type="entry name" value="P-loop_NTPase"/>
</dbReference>
<comment type="caution">
    <text evidence="10">The sequence shown here is derived from an EMBL/GenBank/DDBJ whole genome shotgun (WGS) entry which is preliminary data.</text>
</comment>
<keyword evidence="4" id="KW-0963">Cytoplasm</keyword>
<evidence type="ECO:0000256" key="1">
    <source>
        <dbReference type="ARBA" id="ARBA00004245"/>
    </source>
</evidence>
<name>A0A812C3Z2_ACAPH</name>